<protein>
    <submittedName>
        <fullName evidence="5">HTH-type transcriptional activator RhaS</fullName>
    </submittedName>
</protein>
<dbReference type="PROSITE" id="PS01124">
    <property type="entry name" value="HTH_ARAC_FAMILY_2"/>
    <property type="match status" value="1"/>
</dbReference>
<dbReference type="RefSeq" id="WP_073580095.1">
    <property type="nucleotide sequence ID" value="NZ_AP024897.1"/>
</dbReference>
<dbReference type="PANTHER" id="PTHR43280">
    <property type="entry name" value="ARAC-FAMILY TRANSCRIPTIONAL REGULATOR"/>
    <property type="match status" value="1"/>
</dbReference>
<evidence type="ECO:0000313" key="6">
    <source>
        <dbReference type="Proteomes" id="UP000184600"/>
    </source>
</evidence>
<keyword evidence="3" id="KW-0804">Transcription</keyword>
<dbReference type="GO" id="GO:0003700">
    <property type="term" value="F:DNA-binding transcription factor activity"/>
    <property type="evidence" value="ECO:0007669"/>
    <property type="project" value="InterPro"/>
</dbReference>
<dbReference type="Gene3D" id="1.10.10.60">
    <property type="entry name" value="Homeodomain-like"/>
    <property type="match status" value="2"/>
</dbReference>
<dbReference type="SUPFAM" id="SSF46689">
    <property type="entry name" value="Homeodomain-like"/>
    <property type="match status" value="2"/>
</dbReference>
<dbReference type="InterPro" id="IPR018060">
    <property type="entry name" value="HTH_AraC"/>
</dbReference>
<dbReference type="InterPro" id="IPR020449">
    <property type="entry name" value="Tscrpt_reg_AraC-type_HTH"/>
</dbReference>
<dbReference type="EMBL" id="FRFG01000012">
    <property type="protein sequence ID" value="SHO55195.1"/>
    <property type="molecule type" value="Genomic_DNA"/>
</dbReference>
<proteinExistence type="predicted"/>
<accession>A0A1M7YRK7</accession>
<dbReference type="OrthoDB" id="6397815at2"/>
<evidence type="ECO:0000313" key="5">
    <source>
        <dbReference type="EMBL" id="SHO55195.1"/>
    </source>
</evidence>
<dbReference type="Proteomes" id="UP000184600">
    <property type="component" value="Unassembled WGS sequence"/>
</dbReference>
<gene>
    <name evidence="5" type="primary">rhaS_1</name>
    <name evidence="5" type="ORF">VQ7734_00914</name>
</gene>
<dbReference type="STRING" id="1117707.VQ7734_00914"/>
<evidence type="ECO:0000259" key="4">
    <source>
        <dbReference type="PROSITE" id="PS01124"/>
    </source>
</evidence>
<keyword evidence="1" id="KW-0805">Transcription regulation</keyword>
<reference evidence="6" key="1">
    <citation type="submission" date="2016-12" db="EMBL/GenBank/DDBJ databases">
        <authorList>
            <person name="Rodrigo-Torres L."/>
            <person name="Arahal R.D."/>
            <person name="Lucena T."/>
        </authorList>
    </citation>
    <scope>NUCLEOTIDE SEQUENCE [LARGE SCALE GENOMIC DNA]</scope>
</reference>
<dbReference type="SMART" id="SM00342">
    <property type="entry name" value="HTH_ARAC"/>
    <property type="match status" value="1"/>
</dbReference>
<sequence>MYKIQNFSRVDETEYSLPTDNINLLYYDLPKHFSDEYRSYDSPRLCTIIEGVKEVSINRSERFVYNHNDFVLLPPHSNVYMSMTEYTKALVYEFSDCLIDKVSQKVSENLQITVAKDIEYSTFLRERINNRLGSLHQRIQEIIVEEDANIHFLLDLTCQEIIYELMKIKGCYDIIYHHQNHPINQAIRMMNSPHGHEMTISHIAEEVNMSLSGFSQKFKLITDQSPKDYLTRLRLKKSKQHLRNLSVTDTAYEVGFENISHYIRLFRKEYGVTPKQYQLGKNQH</sequence>
<dbReference type="PROSITE" id="PS00041">
    <property type="entry name" value="HTH_ARAC_FAMILY_1"/>
    <property type="match status" value="1"/>
</dbReference>
<evidence type="ECO:0000256" key="2">
    <source>
        <dbReference type="ARBA" id="ARBA00023125"/>
    </source>
</evidence>
<evidence type="ECO:0000256" key="1">
    <source>
        <dbReference type="ARBA" id="ARBA00023015"/>
    </source>
</evidence>
<dbReference type="GO" id="GO:0043565">
    <property type="term" value="F:sequence-specific DNA binding"/>
    <property type="evidence" value="ECO:0007669"/>
    <property type="project" value="InterPro"/>
</dbReference>
<name>A0A1M7YRK7_9VIBR</name>
<dbReference type="PANTHER" id="PTHR43280:SF2">
    <property type="entry name" value="HTH-TYPE TRANSCRIPTIONAL REGULATOR EXSA"/>
    <property type="match status" value="1"/>
</dbReference>
<dbReference type="AlphaFoldDB" id="A0A1M7YRK7"/>
<dbReference type="PRINTS" id="PR00032">
    <property type="entry name" value="HTHARAC"/>
</dbReference>
<dbReference type="InterPro" id="IPR018062">
    <property type="entry name" value="HTH_AraC-typ_CS"/>
</dbReference>
<dbReference type="InterPro" id="IPR009594">
    <property type="entry name" value="Tscrpt_reg_HTH_AraC_N"/>
</dbReference>
<evidence type="ECO:0000256" key="3">
    <source>
        <dbReference type="ARBA" id="ARBA00023163"/>
    </source>
</evidence>
<dbReference type="Pfam" id="PF06719">
    <property type="entry name" value="AraC_N"/>
    <property type="match status" value="1"/>
</dbReference>
<feature type="domain" description="HTH araC/xylS-type" evidence="4">
    <location>
        <begin position="184"/>
        <end position="280"/>
    </location>
</feature>
<keyword evidence="6" id="KW-1185">Reference proteome</keyword>
<dbReference type="Pfam" id="PF12833">
    <property type="entry name" value="HTH_18"/>
    <property type="match status" value="1"/>
</dbReference>
<dbReference type="InterPro" id="IPR009057">
    <property type="entry name" value="Homeodomain-like_sf"/>
</dbReference>
<keyword evidence="2" id="KW-0238">DNA-binding</keyword>
<organism evidence="5 6">
    <name type="scientific">Vibrio quintilis</name>
    <dbReference type="NCBI Taxonomy" id="1117707"/>
    <lineage>
        <taxon>Bacteria</taxon>
        <taxon>Pseudomonadati</taxon>
        <taxon>Pseudomonadota</taxon>
        <taxon>Gammaproteobacteria</taxon>
        <taxon>Vibrionales</taxon>
        <taxon>Vibrionaceae</taxon>
        <taxon>Vibrio</taxon>
    </lineage>
</organism>